<protein>
    <submittedName>
        <fullName evidence="4">GNAT family N-acetyltransferase</fullName>
        <ecNumber evidence="4">2.3.-.-</ecNumber>
    </submittedName>
</protein>
<dbReference type="Gene3D" id="3.40.630.30">
    <property type="match status" value="1"/>
</dbReference>
<gene>
    <name evidence="4" type="ORF">ACFQJ4_03055</name>
</gene>
<dbReference type="Proteomes" id="UP001596398">
    <property type="component" value="Unassembled WGS sequence"/>
</dbReference>
<dbReference type="CDD" id="cd04301">
    <property type="entry name" value="NAT_SF"/>
    <property type="match status" value="1"/>
</dbReference>
<evidence type="ECO:0000259" key="3">
    <source>
        <dbReference type="PROSITE" id="PS51186"/>
    </source>
</evidence>
<dbReference type="PANTHER" id="PTHR43877:SF1">
    <property type="entry name" value="ACETYLTRANSFERASE"/>
    <property type="match status" value="1"/>
</dbReference>
<evidence type="ECO:0000256" key="1">
    <source>
        <dbReference type="ARBA" id="ARBA00022679"/>
    </source>
</evidence>
<evidence type="ECO:0000313" key="5">
    <source>
        <dbReference type="Proteomes" id="UP001596398"/>
    </source>
</evidence>
<dbReference type="InterPro" id="IPR050832">
    <property type="entry name" value="Bact_Acetyltransf"/>
</dbReference>
<comment type="caution">
    <text evidence="4">The sequence shown here is derived from an EMBL/GenBank/DDBJ whole genome shotgun (WGS) entry which is preliminary data.</text>
</comment>
<reference evidence="4 5" key="1">
    <citation type="journal article" date="2019" name="Int. J. Syst. Evol. Microbiol.">
        <title>The Global Catalogue of Microorganisms (GCM) 10K type strain sequencing project: providing services to taxonomists for standard genome sequencing and annotation.</title>
        <authorList>
            <consortium name="The Broad Institute Genomics Platform"/>
            <consortium name="The Broad Institute Genome Sequencing Center for Infectious Disease"/>
            <person name="Wu L."/>
            <person name="Ma J."/>
        </authorList>
    </citation>
    <scope>NUCLEOTIDE SEQUENCE [LARGE SCALE GENOMIC DNA]</scope>
    <source>
        <strain evidence="4 5">DT85</strain>
    </source>
</reference>
<dbReference type="InterPro" id="IPR000182">
    <property type="entry name" value="GNAT_dom"/>
</dbReference>
<dbReference type="EC" id="2.3.-.-" evidence="4"/>
<evidence type="ECO:0000256" key="2">
    <source>
        <dbReference type="ARBA" id="ARBA00023315"/>
    </source>
</evidence>
<name>A0ABD5ZLB0_9EURY</name>
<dbReference type="GO" id="GO:0016746">
    <property type="term" value="F:acyltransferase activity"/>
    <property type="evidence" value="ECO:0007669"/>
    <property type="project" value="UniProtKB-KW"/>
</dbReference>
<sequence length="160" mass="17502">MDVRPATPDDAEAIARVGTETWHDTYDDVMGRGTVTDLTDEWYDPEAVRDYFDDDGFAAYVAEADGVVGYAYSRAGEDGLWHLPAVYVLPERQGEGIGAALADRVEADARAAGADRVRLVVLEANEAARAFYEARGYRATGEREESVVEGTTEAVYELEV</sequence>
<evidence type="ECO:0000313" key="4">
    <source>
        <dbReference type="EMBL" id="MFC7234289.1"/>
    </source>
</evidence>
<feature type="domain" description="N-acetyltransferase" evidence="3">
    <location>
        <begin position="1"/>
        <end position="159"/>
    </location>
</feature>
<dbReference type="EMBL" id="JBHTAP010000001">
    <property type="protein sequence ID" value="MFC7234289.1"/>
    <property type="molecule type" value="Genomic_DNA"/>
</dbReference>
<dbReference type="SUPFAM" id="SSF55729">
    <property type="entry name" value="Acyl-CoA N-acyltransferases (Nat)"/>
    <property type="match status" value="1"/>
</dbReference>
<dbReference type="PROSITE" id="PS51186">
    <property type="entry name" value="GNAT"/>
    <property type="match status" value="1"/>
</dbReference>
<dbReference type="GeneID" id="79265956"/>
<proteinExistence type="predicted"/>
<dbReference type="InterPro" id="IPR016181">
    <property type="entry name" value="Acyl_CoA_acyltransferase"/>
</dbReference>
<organism evidence="4 5">
    <name type="scientific">Halosegnis marinus</name>
    <dbReference type="NCBI Taxonomy" id="3034023"/>
    <lineage>
        <taxon>Archaea</taxon>
        <taxon>Methanobacteriati</taxon>
        <taxon>Methanobacteriota</taxon>
        <taxon>Stenosarchaea group</taxon>
        <taxon>Halobacteria</taxon>
        <taxon>Halobacteriales</taxon>
        <taxon>Natronomonadaceae</taxon>
        <taxon>Halosegnis</taxon>
    </lineage>
</organism>
<dbReference type="PANTHER" id="PTHR43877">
    <property type="entry name" value="AMINOALKYLPHOSPHONATE N-ACETYLTRANSFERASE-RELATED-RELATED"/>
    <property type="match status" value="1"/>
</dbReference>
<dbReference type="Pfam" id="PF00583">
    <property type="entry name" value="Acetyltransf_1"/>
    <property type="match status" value="1"/>
</dbReference>
<dbReference type="RefSeq" id="WP_276235291.1">
    <property type="nucleotide sequence ID" value="NZ_CP119802.1"/>
</dbReference>
<keyword evidence="1 4" id="KW-0808">Transferase</keyword>
<keyword evidence="5" id="KW-1185">Reference proteome</keyword>
<keyword evidence="2 4" id="KW-0012">Acyltransferase</keyword>
<accession>A0ABD5ZLB0</accession>
<dbReference type="AlphaFoldDB" id="A0ABD5ZLB0"/>